<organism evidence="3 4">
    <name type="scientific">Mesoterricola silvestris</name>
    <dbReference type="NCBI Taxonomy" id="2927979"/>
    <lineage>
        <taxon>Bacteria</taxon>
        <taxon>Pseudomonadati</taxon>
        <taxon>Acidobacteriota</taxon>
        <taxon>Holophagae</taxon>
        <taxon>Holophagales</taxon>
        <taxon>Holophagaceae</taxon>
        <taxon>Mesoterricola</taxon>
    </lineage>
</organism>
<feature type="chain" id="PRO_5041403760" description="PDZ domain-containing protein" evidence="1">
    <location>
        <begin position="18"/>
        <end position="608"/>
    </location>
</feature>
<name>A0AA48KBP1_9BACT</name>
<dbReference type="SMART" id="SM00228">
    <property type="entry name" value="PDZ"/>
    <property type="match status" value="1"/>
</dbReference>
<evidence type="ECO:0000259" key="2">
    <source>
        <dbReference type="PROSITE" id="PS50106"/>
    </source>
</evidence>
<feature type="signal peptide" evidence="1">
    <location>
        <begin position="1"/>
        <end position="17"/>
    </location>
</feature>
<dbReference type="AlphaFoldDB" id="A0AA48KBP1"/>
<dbReference type="Pfam" id="PF13650">
    <property type="entry name" value="Asp_protease_2"/>
    <property type="match status" value="1"/>
</dbReference>
<gene>
    <name evidence="3" type="ORF">METEAL_18870</name>
</gene>
<dbReference type="Gene3D" id="2.30.42.10">
    <property type="match status" value="1"/>
</dbReference>
<dbReference type="InterPro" id="IPR036034">
    <property type="entry name" value="PDZ_sf"/>
</dbReference>
<evidence type="ECO:0000313" key="3">
    <source>
        <dbReference type="EMBL" id="BDU72713.1"/>
    </source>
</evidence>
<keyword evidence="1" id="KW-0732">Signal</keyword>
<dbReference type="Gene3D" id="2.40.70.10">
    <property type="entry name" value="Acid Proteases"/>
    <property type="match status" value="2"/>
</dbReference>
<accession>A0AA48KBP1</accession>
<dbReference type="Proteomes" id="UP001238179">
    <property type="component" value="Chromosome"/>
</dbReference>
<dbReference type="Pfam" id="PF17820">
    <property type="entry name" value="PDZ_6"/>
    <property type="match status" value="1"/>
</dbReference>
<dbReference type="InterPro" id="IPR001478">
    <property type="entry name" value="PDZ"/>
</dbReference>
<dbReference type="RefSeq" id="WP_316415626.1">
    <property type="nucleotide sequence ID" value="NZ_AP027080.1"/>
</dbReference>
<proteinExistence type="predicted"/>
<dbReference type="InterPro" id="IPR041489">
    <property type="entry name" value="PDZ_6"/>
</dbReference>
<protein>
    <recommendedName>
        <fullName evidence="2">PDZ domain-containing protein</fullName>
    </recommendedName>
</protein>
<dbReference type="KEGG" id="msil:METEAL_18870"/>
<keyword evidence="4" id="KW-1185">Reference proteome</keyword>
<evidence type="ECO:0000256" key="1">
    <source>
        <dbReference type="SAM" id="SignalP"/>
    </source>
</evidence>
<dbReference type="PROSITE" id="PS50106">
    <property type="entry name" value="PDZ"/>
    <property type="match status" value="1"/>
</dbReference>
<dbReference type="SUPFAM" id="SSF50156">
    <property type="entry name" value="PDZ domain-like"/>
    <property type="match status" value="1"/>
</dbReference>
<dbReference type="EMBL" id="AP027080">
    <property type="protein sequence ID" value="BDU72713.1"/>
    <property type="molecule type" value="Genomic_DNA"/>
</dbReference>
<evidence type="ECO:0000313" key="4">
    <source>
        <dbReference type="Proteomes" id="UP001238179"/>
    </source>
</evidence>
<reference evidence="4" key="1">
    <citation type="journal article" date="2023" name="Int. J. Syst. Evol. Microbiol.">
        <title>Mesoterricola silvestris gen. nov., sp. nov., Mesoterricola sediminis sp. nov., Geothrix oryzae sp. nov., Geothrix edaphica sp. nov., Geothrix rubra sp. nov., and Geothrix limicola sp. nov., six novel members of Acidobacteriota isolated from soils.</title>
        <authorList>
            <person name="Itoh H."/>
            <person name="Sugisawa Y."/>
            <person name="Mise K."/>
            <person name="Xu Z."/>
            <person name="Kuniyasu M."/>
            <person name="Ushijima N."/>
            <person name="Kawano K."/>
            <person name="Kobayashi E."/>
            <person name="Shiratori Y."/>
            <person name="Masuda Y."/>
            <person name="Senoo K."/>
        </authorList>
    </citation>
    <scope>NUCLEOTIDE SEQUENCE [LARGE SCALE GENOMIC DNA]</scope>
    <source>
        <strain evidence="4">W79</strain>
    </source>
</reference>
<feature type="domain" description="PDZ" evidence="2">
    <location>
        <begin position="538"/>
        <end position="595"/>
    </location>
</feature>
<sequence>MNLRALLLLGTTLPALAAPAPLPSAAQVLAKAKEALGGAAWDRVTHLASRGTLATGGMKGTLEELECVTDGRNASRYDLGALKGANGFDGTTGWTEDGTGDVRLEPVEHPAVQNYWTMRALWFPDRCKAAITYLGLREDRFHVLSVKPENAERAFELWVDGRTWLPERLVKTGEGESETTFFQDYREVSGVKLPFRVVTPKADPTQNTVVEYTAITVNGPLPPKAFARPVLALADFGLDPGAASATVPLEFISDHLFVMATLNGKGPFRLFLDTGGVNILTPTAARALGLENQGSLEGHGAGEAAESFGITRVDRVQIGSAWMKDQRFLIIPSLEGIGKMMDLDVAGVVGYELLRRFIARVDYGANRLTLWRPEGWLHAGKGFALPFTFNGHHPRVKGELDGIPGLFDIDTGSGATLDVYGPFAGKHGLKAKASRSITTVTGQGAGGETRGHVIRARELKLGGASMKAPIVVLSTAKSGAFADDSAAGNVGQGFLSRFDLTFDYRNQVIHLEPNAHQGEPDRWSLTGMRCGALDTSRVEEVFPDSPAAEAGLQAGDRLLAINGEPLDRWKAPRLRALSQKSRPGTRVELKVQRGDRVWSTGLVLREIL</sequence>
<dbReference type="InterPro" id="IPR021109">
    <property type="entry name" value="Peptidase_aspartic_dom_sf"/>
</dbReference>